<dbReference type="Pfam" id="PF01479">
    <property type="entry name" value="S4"/>
    <property type="match status" value="1"/>
</dbReference>
<dbReference type="InterPro" id="IPR001912">
    <property type="entry name" value="Ribosomal_uS4_N"/>
</dbReference>
<evidence type="ECO:0000256" key="1">
    <source>
        <dbReference type="ARBA" id="ARBA00007465"/>
    </source>
</evidence>
<gene>
    <name evidence="6" type="primary">rps4</name>
</gene>
<feature type="region of interest" description="Disordered" evidence="7">
    <location>
        <begin position="161"/>
        <end position="185"/>
    </location>
</feature>
<dbReference type="GO" id="GO:0042274">
    <property type="term" value="P:ribosomal small subunit biogenesis"/>
    <property type="evidence" value="ECO:0007669"/>
    <property type="project" value="TreeGrafter"/>
</dbReference>
<dbReference type="GO" id="GO:0019843">
    <property type="term" value="F:rRNA binding"/>
    <property type="evidence" value="ECO:0007669"/>
    <property type="project" value="UniProtKB-UniRule"/>
</dbReference>
<evidence type="ECO:0000256" key="3">
    <source>
        <dbReference type="ARBA" id="ARBA00022884"/>
    </source>
</evidence>
<evidence type="ECO:0000256" key="5">
    <source>
        <dbReference type="ARBA" id="ARBA00023274"/>
    </source>
</evidence>
<dbReference type="SMART" id="SM01390">
    <property type="entry name" value="Ribosomal_S4"/>
    <property type="match status" value="1"/>
</dbReference>
<dbReference type="GO" id="GO:0015935">
    <property type="term" value="C:small ribosomal subunit"/>
    <property type="evidence" value="ECO:0007669"/>
    <property type="project" value="InterPro"/>
</dbReference>
<dbReference type="AlphaFoldDB" id="A0A1L2JK65"/>
<feature type="compositionally biased region" description="Low complexity" evidence="7">
    <location>
        <begin position="164"/>
        <end position="178"/>
    </location>
</feature>
<dbReference type="SMART" id="SM00363">
    <property type="entry name" value="S4"/>
    <property type="match status" value="1"/>
</dbReference>
<organism evidence="10">
    <name type="scientific">uncultured korarchaeote</name>
    <dbReference type="NCBI Taxonomy" id="161241"/>
    <lineage>
        <taxon>Archaea</taxon>
        <taxon>Thermoproteota</taxon>
        <taxon>environmental samples</taxon>
    </lineage>
</organism>
<feature type="domain" description="RNA-binding S4" evidence="8">
    <location>
        <begin position="103"/>
        <end position="161"/>
    </location>
</feature>
<evidence type="ECO:0000313" key="10">
    <source>
        <dbReference type="EMBL" id="AOZ56105.1"/>
    </source>
</evidence>
<sequence>MGDPKKPRKKYERPLKPWSRAVLEESNRLAGMYGLRNKRELWRAEFMARKYRRMVREALTLHPEEAAAILKPAIQRLQKLGILGPDATPDDMLDVTAKDFLERRLQTIVWKKGFAKTPYQARQMIVHGHIWVAGRRIRSPGYLVPLSEEDKIECTHPEYLRAQAGEAPAEASAEAPAEGGEGGES</sequence>
<evidence type="ECO:0000259" key="9">
    <source>
        <dbReference type="SMART" id="SM01390"/>
    </source>
</evidence>
<comment type="function">
    <text evidence="6">One of the primary rRNA binding proteins, it binds directly to 16S rRNA where it nucleates assembly of the body of the 30S subunit.</text>
</comment>
<reference evidence="10" key="1">
    <citation type="journal article" date="2017" name="Nature">
        <title>Metagenomic exploration of ASGARD archaea illuminates the origin of cellular complexity in eukaryotes.</title>
        <authorList>
            <person name="Zaremba-Niedzwiedzka K."/>
            <person name="Caceres E.F."/>
            <person name="Saw J.H.W."/>
            <person name="Backstrom D."/>
            <person name="Juzokaite L."/>
            <person name="Vancaester E."/>
            <person name="Seitz K.W."/>
            <person name="Anantharaman K."/>
            <person name="Starnawski P."/>
            <person name="Kjeldsen K.U."/>
            <person name="Stott M.B."/>
            <person name="Nunoura T."/>
            <person name="Banfield J.F."/>
            <person name="Schramm A."/>
            <person name="Baker B.J."/>
            <person name="Spang A."/>
            <person name="Ettema T.J.G."/>
        </authorList>
    </citation>
    <scope>NUCLEOTIDE SEQUENCE</scope>
    <source>
        <strain evidence="10">TIV_2</strain>
    </source>
</reference>
<dbReference type="GO" id="GO:0006412">
    <property type="term" value="P:translation"/>
    <property type="evidence" value="ECO:0007669"/>
    <property type="project" value="UniProtKB-UniRule"/>
</dbReference>
<proteinExistence type="inferred from homology"/>
<dbReference type="SUPFAM" id="SSF55174">
    <property type="entry name" value="Alpha-L RNA-binding motif"/>
    <property type="match status" value="1"/>
</dbReference>
<dbReference type="PANTHER" id="PTHR11831">
    <property type="entry name" value="30S 40S RIBOSOMAL PROTEIN"/>
    <property type="match status" value="1"/>
</dbReference>
<dbReference type="InterPro" id="IPR022802">
    <property type="entry name" value="Ribosomal_uS4_arc"/>
</dbReference>
<dbReference type="InterPro" id="IPR036986">
    <property type="entry name" value="S4_RNA-bd_sf"/>
</dbReference>
<dbReference type="PROSITE" id="PS50889">
    <property type="entry name" value="S4"/>
    <property type="match status" value="1"/>
</dbReference>
<dbReference type="InterPro" id="IPR002942">
    <property type="entry name" value="S4_RNA-bd"/>
</dbReference>
<comment type="function">
    <text evidence="6">With S5 and S12 plays an important role in translational accuracy.</text>
</comment>
<accession>A0A1L2JK65</accession>
<dbReference type="GO" id="GO:0003735">
    <property type="term" value="F:structural constituent of ribosome"/>
    <property type="evidence" value="ECO:0007669"/>
    <property type="project" value="InterPro"/>
</dbReference>
<dbReference type="NCBIfam" id="NF003139">
    <property type="entry name" value="PRK04051.1"/>
    <property type="match status" value="1"/>
</dbReference>
<evidence type="ECO:0000256" key="7">
    <source>
        <dbReference type="SAM" id="MobiDB-lite"/>
    </source>
</evidence>
<evidence type="ECO:0000259" key="8">
    <source>
        <dbReference type="SMART" id="SM00363"/>
    </source>
</evidence>
<evidence type="ECO:0000256" key="4">
    <source>
        <dbReference type="ARBA" id="ARBA00022980"/>
    </source>
</evidence>
<dbReference type="PANTHER" id="PTHR11831:SF5">
    <property type="entry name" value="40S RIBOSOMAL PROTEIN S9"/>
    <property type="match status" value="1"/>
</dbReference>
<dbReference type="InterPro" id="IPR005710">
    <property type="entry name" value="Ribosomal_uS4_euk/arc"/>
</dbReference>
<dbReference type="HAMAP" id="MF_01306_A">
    <property type="entry name" value="Ribosomal_uS4_A"/>
    <property type="match status" value="1"/>
</dbReference>
<dbReference type="Gene3D" id="3.10.290.10">
    <property type="entry name" value="RNA-binding S4 domain"/>
    <property type="match status" value="1"/>
</dbReference>
<keyword evidence="4 6" id="KW-0689">Ribosomal protein</keyword>
<comment type="similarity">
    <text evidence="1 6">Belongs to the universal ribosomal protein uS4 family.</text>
</comment>
<evidence type="ECO:0000256" key="2">
    <source>
        <dbReference type="ARBA" id="ARBA00022730"/>
    </source>
</evidence>
<keyword evidence="2 6" id="KW-0699">rRNA-binding</keyword>
<keyword evidence="5 6" id="KW-0687">Ribonucleoprotein</keyword>
<name>A0A1L2JK65_9CREN</name>
<feature type="domain" description="Small ribosomal subunit protein uS4 N-terminal" evidence="9">
    <location>
        <begin position="5"/>
        <end position="102"/>
    </location>
</feature>
<dbReference type="NCBIfam" id="TIGR01018">
    <property type="entry name" value="uS4_arch"/>
    <property type="match status" value="1"/>
</dbReference>
<dbReference type="CDD" id="cd00165">
    <property type="entry name" value="S4"/>
    <property type="match status" value="1"/>
</dbReference>
<dbReference type="EMBL" id="KX765018">
    <property type="protein sequence ID" value="AOZ56105.1"/>
    <property type="molecule type" value="Genomic_DNA"/>
</dbReference>
<comment type="subunit">
    <text evidence="6">Part of the 30S ribosomal subunit. Contacts protein S5. The interaction surface between S4 and S5 is involved in control of translational fidelity.</text>
</comment>
<protein>
    <recommendedName>
        <fullName evidence="6">Small ribosomal subunit protein uS4</fullName>
    </recommendedName>
</protein>
<dbReference type="InterPro" id="IPR022801">
    <property type="entry name" value="Ribosomal_uS4"/>
</dbReference>
<evidence type="ECO:0000256" key="6">
    <source>
        <dbReference type="HAMAP-Rule" id="MF_01306"/>
    </source>
</evidence>
<keyword evidence="3 6" id="KW-0694">RNA-binding</keyword>